<protein>
    <recommendedName>
        <fullName evidence="2">DUF4595 domain-containing protein</fullName>
    </recommendedName>
</protein>
<feature type="signal peptide" evidence="1">
    <location>
        <begin position="1"/>
        <end position="20"/>
    </location>
</feature>
<feature type="domain" description="DUF4595" evidence="2">
    <location>
        <begin position="39"/>
        <end position="245"/>
    </location>
</feature>
<sequence length="311" mass="34530">MKKLGLTLMAVLLAAVAVNAQTTKKLLSLKASNGIGVTFEYNAEGKVVKTTEVTDPEVKSDKSTSTYEYSADKITQTYNTDGGTPDVRIAKIENGRIVSESVKFEVMGTLEDATLTYTYNANNELVKSVKKVGTEVYECVYTWTDGDITKIETYYNSKPNEIITLTYDTSVTNPYILAMNMMWLADFDIEGITPYGQVFGHYYGNLTKHALKSRTAENAPGSVKQEVSDNFVLTYNKDANGEVKSMTTKVEEEDVEFQLEWESTDGIAALQTALPQQETYYNLNGVKLQKLQKGVNIVKNAKGKTRKVVVE</sequence>
<feature type="chain" id="PRO_5003027248" description="DUF4595 domain-containing protein" evidence="1">
    <location>
        <begin position="21"/>
        <end position="311"/>
    </location>
</feature>
<evidence type="ECO:0000313" key="4">
    <source>
        <dbReference type="Proteomes" id="UP000004001"/>
    </source>
</evidence>
<dbReference type="EMBL" id="ADEF01000008">
    <property type="protein sequence ID" value="EFA98319.1"/>
    <property type="molecule type" value="Genomic_DNA"/>
</dbReference>
<dbReference type="Gene3D" id="2.180.10.10">
    <property type="entry name" value="RHS repeat-associated core"/>
    <property type="match status" value="1"/>
</dbReference>
<dbReference type="RefSeq" id="WP_008122389.1">
    <property type="nucleotide sequence ID" value="NZ_ADEF01000008.1"/>
</dbReference>
<keyword evidence="1" id="KW-0732">Signal</keyword>
<evidence type="ECO:0000256" key="1">
    <source>
        <dbReference type="SAM" id="SignalP"/>
    </source>
</evidence>
<evidence type="ECO:0000259" key="2">
    <source>
        <dbReference type="Pfam" id="PF15283"/>
    </source>
</evidence>
<evidence type="ECO:0000313" key="3">
    <source>
        <dbReference type="EMBL" id="EFA98319.1"/>
    </source>
</evidence>
<accession>D1VX89</accession>
<dbReference type="AlphaFoldDB" id="D1VX89"/>
<dbReference type="Proteomes" id="UP000004001">
    <property type="component" value="Unassembled WGS sequence"/>
</dbReference>
<dbReference type="CDD" id="cd12871">
    <property type="entry name" value="Bacuni_01323_like"/>
    <property type="match status" value="1"/>
</dbReference>
<dbReference type="Pfam" id="PF15283">
    <property type="entry name" value="DUF4595"/>
    <property type="match status" value="1"/>
</dbReference>
<gene>
    <name evidence="3" type="ORF">HMPREF9019_0654</name>
</gene>
<keyword evidence="4" id="KW-1185">Reference proteome</keyword>
<organism evidence="3 4">
    <name type="scientific">Hoylesella timonensis CRIS 5C-B1</name>
    <dbReference type="NCBI Taxonomy" id="679189"/>
    <lineage>
        <taxon>Bacteria</taxon>
        <taxon>Pseudomonadati</taxon>
        <taxon>Bacteroidota</taxon>
        <taxon>Bacteroidia</taxon>
        <taxon>Bacteroidales</taxon>
        <taxon>Prevotellaceae</taxon>
        <taxon>Hoylesella</taxon>
    </lineage>
</organism>
<dbReference type="InterPro" id="IPR027931">
    <property type="entry name" value="DUF4595"/>
</dbReference>
<comment type="caution">
    <text evidence="3">The sequence shown here is derived from an EMBL/GenBank/DDBJ whole genome shotgun (WGS) entry which is preliminary data.</text>
</comment>
<proteinExistence type="predicted"/>
<name>D1VX89_9BACT</name>
<reference evidence="3 4" key="1">
    <citation type="submission" date="2009-12" db="EMBL/GenBank/DDBJ databases">
        <title>Genome Sequence of Prevotella timonensis CRIS 5C-B1.</title>
        <authorList>
            <person name="Durkin A.S."/>
            <person name="Madupu R."/>
            <person name="Torralba M."/>
            <person name="Methe B."/>
            <person name="Sutton G."/>
            <person name="Strausberg R.L."/>
            <person name="Nelson K.E."/>
        </authorList>
    </citation>
    <scope>NUCLEOTIDE SEQUENCE [LARGE SCALE GENOMIC DNA]</scope>
    <source>
        <strain evidence="3 4">CRIS 5C-B1</strain>
    </source>
</reference>